<dbReference type="Proteomes" id="UP000234366">
    <property type="component" value="Chromosome"/>
</dbReference>
<organism evidence="5 6">
    <name type="scientific">Bacillus siamensis</name>
    <dbReference type="NCBI Taxonomy" id="659243"/>
    <lineage>
        <taxon>Bacteria</taxon>
        <taxon>Bacillati</taxon>
        <taxon>Bacillota</taxon>
        <taxon>Bacilli</taxon>
        <taxon>Bacillales</taxon>
        <taxon>Bacillaceae</taxon>
        <taxon>Bacillus</taxon>
        <taxon>Bacillus amyloliquefaciens group</taxon>
    </lineage>
</organism>
<dbReference type="EMBL" id="CP025001">
    <property type="protein sequence ID" value="AUJ76773.1"/>
    <property type="molecule type" value="Genomic_DNA"/>
</dbReference>
<dbReference type="KEGG" id="bsia:CWD84_07850"/>
<dbReference type="RefSeq" id="WP_041481795.1">
    <property type="nucleotide sequence ID" value="NZ_CP025001.1"/>
</dbReference>
<evidence type="ECO:0000313" key="4">
    <source>
        <dbReference type="EMBL" id="AUJ76773.1"/>
    </source>
</evidence>
<reference evidence="5 6" key="1">
    <citation type="submission" date="2017-11" db="EMBL/GenBank/DDBJ databases">
        <title>Genome sequence and genome mining of multiple bioactive secondary metabolites from a deep sea-derived Bacillus siamensis SCSIO 05746.</title>
        <authorList>
            <person name="Pan H.-Q."/>
            <person name="Ju J.-H."/>
        </authorList>
    </citation>
    <scope>NUCLEOTIDE SEQUENCE [LARGE SCALE GENOMIC DNA]</scope>
    <source>
        <strain evidence="5 6">SCSIO 05746</strain>
    </source>
</reference>
<dbReference type="KEGG" id="bsia:CWD84_07570"/>
<dbReference type="KEGG" id="bsia:CWD84_08410"/>
<protein>
    <submittedName>
        <fullName evidence="5">Uncharacterized protein</fullName>
    </submittedName>
</protein>
<evidence type="ECO:0000313" key="1">
    <source>
        <dbReference type="EMBL" id="AUJ76620.1"/>
    </source>
</evidence>
<accession>A0AAI8HMP9</accession>
<name>A0AAI8HMP9_9BACI</name>
<dbReference type="EMBL" id="CP025001">
    <property type="protein sequence ID" value="AUJ76824.1"/>
    <property type="molecule type" value="Genomic_DNA"/>
</dbReference>
<dbReference type="EMBL" id="CP025001">
    <property type="protein sequence ID" value="AUJ76722.1"/>
    <property type="molecule type" value="Genomic_DNA"/>
</dbReference>
<dbReference type="EMBL" id="CP025001">
    <property type="protein sequence ID" value="AUJ76620.1"/>
    <property type="molecule type" value="Genomic_DNA"/>
</dbReference>
<sequence length="105" mass="11762">MKIELEQSDIDTITSEVITNVSAALVPKIQEMIMVLSAQDQLLTKKEVYEGILKCTAATAEELYFSRPDFPSFEPPQRPGGAKTQRRFSRRAVEAWIAKNCISNA</sequence>
<dbReference type="KEGG" id="bsia:CWD84_08130"/>
<keyword evidence="6" id="KW-1185">Reference proteome</keyword>
<evidence type="ECO:0000313" key="2">
    <source>
        <dbReference type="EMBL" id="AUJ76671.1"/>
    </source>
</evidence>
<dbReference type="AlphaFoldDB" id="A0AAI8HMP9"/>
<evidence type="ECO:0000313" key="6">
    <source>
        <dbReference type="Proteomes" id="UP000234366"/>
    </source>
</evidence>
<gene>
    <name evidence="1" type="ORF">CWD84_07290</name>
    <name evidence="2" type="ORF">CWD84_07570</name>
    <name evidence="3" type="ORF">CWD84_07850</name>
    <name evidence="4" type="ORF">CWD84_08130</name>
    <name evidence="5" type="ORF">CWD84_08410</name>
</gene>
<evidence type="ECO:0000313" key="5">
    <source>
        <dbReference type="EMBL" id="AUJ76824.1"/>
    </source>
</evidence>
<dbReference type="KEGG" id="bsia:CWD84_07290"/>
<dbReference type="EMBL" id="CP025001">
    <property type="protein sequence ID" value="AUJ76671.1"/>
    <property type="molecule type" value="Genomic_DNA"/>
</dbReference>
<proteinExistence type="predicted"/>
<evidence type="ECO:0000313" key="3">
    <source>
        <dbReference type="EMBL" id="AUJ76722.1"/>
    </source>
</evidence>